<evidence type="ECO:0000313" key="3">
    <source>
        <dbReference type="EMBL" id="KAG7564581.1"/>
    </source>
</evidence>
<evidence type="ECO:0000256" key="1">
    <source>
        <dbReference type="SAM" id="MobiDB-lite"/>
    </source>
</evidence>
<dbReference type="InterPro" id="IPR018290">
    <property type="entry name" value="MULE_transposase_N"/>
</dbReference>
<evidence type="ECO:0000259" key="2">
    <source>
        <dbReference type="Pfam" id="PF10532"/>
    </source>
</evidence>
<feature type="domain" description="MULE transposase N-terminal all-beta" evidence="2">
    <location>
        <begin position="20"/>
        <end position="88"/>
    </location>
</feature>
<organism evidence="3 4">
    <name type="scientific">Arabidopsis suecica</name>
    <name type="common">Swedish thale-cress</name>
    <name type="synonym">Cardaminopsis suecica</name>
    <dbReference type="NCBI Taxonomy" id="45249"/>
    <lineage>
        <taxon>Eukaryota</taxon>
        <taxon>Viridiplantae</taxon>
        <taxon>Streptophyta</taxon>
        <taxon>Embryophyta</taxon>
        <taxon>Tracheophyta</taxon>
        <taxon>Spermatophyta</taxon>
        <taxon>Magnoliopsida</taxon>
        <taxon>eudicotyledons</taxon>
        <taxon>Gunneridae</taxon>
        <taxon>Pentapetalae</taxon>
        <taxon>rosids</taxon>
        <taxon>malvids</taxon>
        <taxon>Brassicales</taxon>
        <taxon>Brassicaceae</taxon>
        <taxon>Camelineae</taxon>
        <taxon>Arabidopsis</taxon>
    </lineage>
</organism>
<dbReference type="OrthoDB" id="1113425at2759"/>
<gene>
    <name evidence="3" type="ORF">ISN44_As10g013460</name>
</gene>
<reference evidence="3 4" key="1">
    <citation type="submission" date="2020-12" db="EMBL/GenBank/DDBJ databases">
        <title>Concerted genomic and epigenomic changes stabilize Arabidopsis allopolyploids.</title>
        <authorList>
            <person name="Chen Z."/>
        </authorList>
    </citation>
    <scope>NUCLEOTIDE SEQUENCE [LARGE SCALE GENOMIC DNA]</scope>
    <source>
        <strain evidence="3">As9502</strain>
        <tissue evidence="3">Leaf</tissue>
    </source>
</reference>
<name>A0A8T1ZWM4_ARASU</name>
<comment type="caution">
    <text evidence="3">The sequence shown here is derived from an EMBL/GenBank/DDBJ whole genome shotgun (WGS) entry which is preliminary data.</text>
</comment>
<dbReference type="Proteomes" id="UP000694251">
    <property type="component" value="Chromosome 10"/>
</dbReference>
<protein>
    <submittedName>
        <fullName evidence="3">MULE transposase N-terminal all-beta domain</fullName>
    </submittedName>
</protein>
<accession>A0A8T1ZWM4</accession>
<keyword evidence="4" id="KW-1185">Reference proteome</keyword>
<dbReference type="AlphaFoldDB" id="A0A8T1ZWM4"/>
<sequence>MIKTSMEKVTYSVLVDNLCRKTKIDKATSNLKISYFPLGLDPKRPSYILDDEDVFGFLLDVNESGYKNLLYVELIKDVKPNDRSYDTKYTRRKINELDRKGGEHPMESVGSNEVVDS</sequence>
<dbReference type="EMBL" id="JAEFBJ010000010">
    <property type="protein sequence ID" value="KAG7564581.1"/>
    <property type="molecule type" value="Genomic_DNA"/>
</dbReference>
<evidence type="ECO:0000313" key="4">
    <source>
        <dbReference type="Proteomes" id="UP000694251"/>
    </source>
</evidence>
<feature type="compositionally biased region" description="Basic and acidic residues" evidence="1">
    <location>
        <begin position="96"/>
        <end position="106"/>
    </location>
</feature>
<proteinExistence type="predicted"/>
<dbReference type="Pfam" id="PF10532">
    <property type="entry name" value="Plant_all_beta"/>
    <property type="match status" value="1"/>
</dbReference>
<feature type="region of interest" description="Disordered" evidence="1">
    <location>
        <begin position="96"/>
        <end position="117"/>
    </location>
</feature>